<keyword evidence="2" id="KW-0223">Dioxygenase</keyword>
<gene>
    <name evidence="2" type="ORF">PMIN01_00668</name>
</gene>
<protein>
    <submittedName>
        <fullName evidence="2">Glyoxalase bleomycin resistance protein dioxygenase superfamily</fullName>
    </submittedName>
</protein>
<feature type="domain" description="Glyoxalase-like" evidence="1">
    <location>
        <begin position="10"/>
        <end position="195"/>
    </location>
</feature>
<dbReference type="AlphaFoldDB" id="A0A9P6KWM8"/>
<dbReference type="Gene3D" id="3.10.180.10">
    <property type="entry name" value="2,3-Dihydroxybiphenyl 1,2-Dioxygenase, domain 1"/>
    <property type="match status" value="1"/>
</dbReference>
<dbReference type="Proteomes" id="UP000756921">
    <property type="component" value="Unassembled WGS sequence"/>
</dbReference>
<sequence length="285" mass="30835">MASTDLKSSLDHLILFLPADPETNLPKVPSFFSDNFTLTPGGVHADGLTSNTLILLADGCYIELICFLPSAPSDKVSAHWWSDYATSPGWADWCLTNDLAPEANRSSIATSHNDPIHGGRKRPDGVDVKWAVTFPRGERGLTPFFCHDTTPREVRVPLSEAKTRHPSGVLGVASLTVMVDSPASLGATRTAYKRLLADLDHADTSHSCFGTGRVVPVPELPSGAKVKLVLPRDEEDRAKVSYRGFWYGDIVLAAAAREGKPKGSKQRLDGDGSGADIRGLWVQYI</sequence>
<evidence type="ECO:0000259" key="1">
    <source>
        <dbReference type="Pfam" id="PF13468"/>
    </source>
</evidence>
<dbReference type="OrthoDB" id="408973at2759"/>
<comment type="caution">
    <text evidence="2">The sequence shown here is derived from an EMBL/GenBank/DDBJ whole genome shotgun (WGS) entry which is preliminary data.</text>
</comment>
<dbReference type="InterPro" id="IPR029068">
    <property type="entry name" value="Glyas_Bleomycin-R_OHBP_Dase"/>
</dbReference>
<name>A0A9P6KWM8_9PLEO</name>
<dbReference type="GO" id="GO:0051213">
    <property type="term" value="F:dioxygenase activity"/>
    <property type="evidence" value="ECO:0007669"/>
    <property type="project" value="UniProtKB-KW"/>
</dbReference>
<organism evidence="2 3">
    <name type="scientific">Paraphaeosphaeria minitans</name>
    <dbReference type="NCBI Taxonomy" id="565426"/>
    <lineage>
        <taxon>Eukaryota</taxon>
        <taxon>Fungi</taxon>
        <taxon>Dikarya</taxon>
        <taxon>Ascomycota</taxon>
        <taxon>Pezizomycotina</taxon>
        <taxon>Dothideomycetes</taxon>
        <taxon>Pleosporomycetidae</taxon>
        <taxon>Pleosporales</taxon>
        <taxon>Massarineae</taxon>
        <taxon>Didymosphaeriaceae</taxon>
        <taxon>Paraphaeosphaeria</taxon>
    </lineage>
</organism>
<keyword evidence="3" id="KW-1185">Reference proteome</keyword>
<dbReference type="PANTHER" id="PTHR40265">
    <property type="entry name" value="BLL2707 PROTEIN"/>
    <property type="match status" value="1"/>
</dbReference>
<dbReference type="PANTHER" id="PTHR40265:SF1">
    <property type="entry name" value="GLYOXALASE-LIKE DOMAIN-CONTAINING PROTEIN"/>
    <property type="match status" value="1"/>
</dbReference>
<evidence type="ECO:0000313" key="2">
    <source>
        <dbReference type="EMBL" id="KAF9741129.1"/>
    </source>
</evidence>
<accession>A0A9P6KWM8</accession>
<evidence type="ECO:0000313" key="3">
    <source>
        <dbReference type="Proteomes" id="UP000756921"/>
    </source>
</evidence>
<dbReference type="EMBL" id="WJXW01000001">
    <property type="protein sequence ID" value="KAF9741129.1"/>
    <property type="molecule type" value="Genomic_DNA"/>
</dbReference>
<proteinExistence type="predicted"/>
<dbReference type="InterPro" id="IPR025870">
    <property type="entry name" value="Glyoxalase-like_dom"/>
</dbReference>
<keyword evidence="2" id="KW-0560">Oxidoreductase</keyword>
<reference evidence="2" key="1">
    <citation type="journal article" date="2020" name="Mol. Plant Microbe Interact.">
        <title>Genome Sequence of the Biocontrol Agent Coniothyrium minitans strain Conio (IMI 134523).</title>
        <authorList>
            <person name="Patel D."/>
            <person name="Shittu T.A."/>
            <person name="Baroncelli R."/>
            <person name="Muthumeenakshi S."/>
            <person name="Osborne T.H."/>
            <person name="Janganan T.K."/>
            <person name="Sreenivasaprasad S."/>
        </authorList>
    </citation>
    <scope>NUCLEOTIDE SEQUENCE</scope>
    <source>
        <strain evidence="2">Conio</strain>
    </source>
</reference>
<dbReference type="Pfam" id="PF13468">
    <property type="entry name" value="Glyoxalase_3"/>
    <property type="match status" value="1"/>
</dbReference>